<evidence type="ECO:0000313" key="9">
    <source>
        <dbReference type="EMBL" id="TYT61623.1"/>
    </source>
</evidence>
<dbReference type="Proteomes" id="UP000324104">
    <property type="component" value="Unassembled WGS sequence"/>
</dbReference>
<protein>
    <submittedName>
        <fullName evidence="9">MMPL family transporter</fullName>
    </submittedName>
</protein>
<keyword evidence="4 7" id="KW-0812">Transmembrane</keyword>
<feature type="domain" description="SSD" evidence="8">
    <location>
        <begin position="262"/>
        <end position="383"/>
    </location>
</feature>
<evidence type="ECO:0000256" key="1">
    <source>
        <dbReference type="ARBA" id="ARBA00004651"/>
    </source>
</evidence>
<reference evidence="9 10" key="1">
    <citation type="submission" date="2019-08" db="EMBL/GenBank/DDBJ databases">
        <title>Archaea genome.</title>
        <authorList>
            <person name="Kajale S."/>
            <person name="Shouche Y."/>
            <person name="Deshpande N."/>
            <person name="Sharma A."/>
        </authorList>
    </citation>
    <scope>NUCLEOTIDE SEQUENCE [LARGE SCALE GENOMIC DNA]</scope>
    <source>
        <strain evidence="9 10">ESP3B_9</strain>
    </source>
</reference>
<feature type="transmembrane region" description="Helical" evidence="7">
    <location>
        <begin position="654"/>
        <end position="672"/>
    </location>
</feature>
<feature type="transmembrane region" description="Helical" evidence="7">
    <location>
        <begin position="236"/>
        <end position="255"/>
    </location>
</feature>
<feature type="transmembrane region" description="Helical" evidence="7">
    <location>
        <begin position="781"/>
        <end position="808"/>
    </location>
</feature>
<feature type="transmembrane region" description="Helical" evidence="7">
    <location>
        <begin position="364"/>
        <end position="384"/>
    </location>
</feature>
<comment type="subcellular location">
    <subcellularLocation>
        <location evidence="1">Cell membrane</location>
        <topology evidence="1">Multi-pass membrane protein</topology>
    </subcellularLocation>
</comment>
<keyword evidence="3" id="KW-1003">Cell membrane</keyword>
<evidence type="ECO:0000256" key="7">
    <source>
        <dbReference type="SAM" id="Phobius"/>
    </source>
</evidence>
<feature type="transmembrane region" description="Helical" evidence="7">
    <location>
        <begin position="426"/>
        <end position="446"/>
    </location>
</feature>
<dbReference type="InterPro" id="IPR050545">
    <property type="entry name" value="Mycobact_MmpL"/>
</dbReference>
<keyword evidence="6 7" id="KW-0472">Membrane</keyword>
<evidence type="ECO:0000256" key="5">
    <source>
        <dbReference type="ARBA" id="ARBA00022989"/>
    </source>
</evidence>
<name>A0A5D5AKX4_9EURY</name>
<feature type="transmembrane region" description="Helical" evidence="7">
    <location>
        <begin position="24"/>
        <end position="43"/>
    </location>
</feature>
<accession>A0A5D5AKX4</accession>
<evidence type="ECO:0000256" key="4">
    <source>
        <dbReference type="ARBA" id="ARBA00022692"/>
    </source>
</evidence>
<proteinExistence type="inferred from homology"/>
<dbReference type="PROSITE" id="PS50156">
    <property type="entry name" value="SSD"/>
    <property type="match status" value="2"/>
</dbReference>
<feature type="transmembrane region" description="Helical" evidence="7">
    <location>
        <begin position="755"/>
        <end position="774"/>
    </location>
</feature>
<organism evidence="9 10">
    <name type="scientific">Natrialba swarupiae</name>
    <dbReference type="NCBI Taxonomy" id="2448032"/>
    <lineage>
        <taxon>Archaea</taxon>
        <taxon>Methanobacteriati</taxon>
        <taxon>Methanobacteriota</taxon>
        <taxon>Stenosarchaea group</taxon>
        <taxon>Halobacteria</taxon>
        <taxon>Halobacteriales</taxon>
        <taxon>Natrialbaceae</taxon>
        <taxon>Natrialba</taxon>
    </lineage>
</organism>
<dbReference type="GO" id="GO:0005886">
    <property type="term" value="C:plasma membrane"/>
    <property type="evidence" value="ECO:0007669"/>
    <property type="project" value="UniProtKB-SubCell"/>
</dbReference>
<evidence type="ECO:0000256" key="6">
    <source>
        <dbReference type="ARBA" id="ARBA00023136"/>
    </source>
</evidence>
<comment type="caution">
    <text evidence="9">The sequence shown here is derived from an EMBL/GenBank/DDBJ whole genome shotgun (WGS) entry which is preliminary data.</text>
</comment>
<feature type="transmembrane region" description="Helical" evidence="7">
    <location>
        <begin position="291"/>
        <end position="312"/>
    </location>
</feature>
<dbReference type="InterPro" id="IPR000731">
    <property type="entry name" value="SSD"/>
</dbReference>
<dbReference type="Gene3D" id="1.20.1640.10">
    <property type="entry name" value="Multidrug efflux transporter AcrB transmembrane domain"/>
    <property type="match status" value="2"/>
</dbReference>
<feature type="transmembrane region" description="Helical" evidence="7">
    <location>
        <begin position="705"/>
        <end position="725"/>
    </location>
</feature>
<evidence type="ECO:0000256" key="3">
    <source>
        <dbReference type="ARBA" id="ARBA00022475"/>
    </source>
</evidence>
<evidence type="ECO:0000259" key="8">
    <source>
        <dbReference type="PROSITE" id="PS50156"/>
    </source>
</evidence>
<keyword evidence="10" id="KW-1185">Reference proteome</keyword>
<feature type="transmembrane region" description="Helical" evidence="7">
    <location>
        <begin position="678"/>
        <end position="698"/>
    </location>
</feature>
<evidence type="ECO:0000256" key="2">
    <source>
        <dbReference type="ARBA" id="ARBA00010157"/>
    </source>
</evidence>
<feature type="domain" description="SSD" evidence="8">
    <location>
        <begin position="645"/>
        <end position="806"/>
    </location>
</feature>
<gene>
    <name evidence="9" type="ORF">FYC77_13080</name>
</gene>
<dbReference type="PANTHER" id="PTHR33406">
    <property type="entry name" value="MEMBRANE PROTEIN MJ1562-RELATED"/>
    <property type="match status" value="1"/>
</dbReference>
<keyword evidence="5 7" id="KW-1133">Transmembrane helix</keyword>
<dbReference type="EMBL" id="VTAW01000016">
    <property type="protein sequence ID" value="TYT61623.1"/>
    <property type="molecule type" value="Genomic_DNA"/>
</dbReference>
<dbReference type="AlphaFoldDB" id="A0A5D5AKX4"/>
<dbReference type="SUPFAM" id="SSF82866">
    <property type="entry name" value="Multidrug efflux transporter AcrB transmembrane domain"/>
    <property type="match status" value="2"/>
</dbReference>
<sequence length="828" mass="88105">MDIGARIEEATARLNETIVSRSKTIIVVFLVLTAVFAGGMAAIESEEGEMDAFTEGIPEQDALDAVDEEFEGAFDVGEESTQLVHTGTDVLTREELVRSLVVLERVEQRDDLRMESADGPATVVAQAIDPEAETAAEQRRVLEGATNAEVDRTIRALADDPAFASIVSEDFNPNEASASAAIIVIDHDVPGEFSDDDLTDTQRAVESIADDEPTDLRAFGSGIVDEEFENIIEDSMAIVMPIVVLLLLAFLAVAYRDPIDLVLGLLALVMTVVWTFGFLGYAGIPFGQMMIAVPVLLLAVGVDFGIHIVNRYREETVQGFEPVAAMRTANNQLMIAFVIVTTTTVFGFGANVVSDLAPIRDMGIASSVGIVFTFLIFGLFLPAAKLEVDQLRDHFGVPEFGSTPIASEDSSFGRLLSVPAIASQRAPVFFVVVLLLVGVGAAGYGAGVDTTFDEDDFLPPEEQPGYVDHVPEPFAPGEYTITGTINLLEDRFATNQDESVTIYVEGSLEEDHALEALEAPNDDPPSSLAVGDGGQAEAQSIVTVIHSHAEQDPEFAALVDRNDRSGNGVPDRNLDRVYDELFASPAGTEAERYLTDDRRGAKLEYAVDADAGQSEVAADAGTLAEDFRYGSTATGEIVVFDAVSDIIFASAIQGMMLAVGLTAVFLVIAYAVLEGRPWLGVANVFPIVIAVACLIATMRLLGMPLNALTATILSISIGIGIAYSVHTTARFIDEYNQLAEPVPALTTTLSGTGGALAGSMLTTSIGTGSLAFAITPVLGDFGLLMALSVFYSFVASIVALPPTLILWARFADSTDGLSDLTQRLGIRE</sequence>
<feature type="transmembrane region" description="Helical" evidence="7">
    <location>
        <begin position="332"/>
        <end position="352"/>
    </location>
</feature>
<dbReference type="InterPro" id="IPR004869">
    <property type="entry name" value="MMPL_dom"/>
</dbReference>
<dbReference type="PANTHER" id="PTHR33406:SF6">
    <property type="entry name" value="MEMBRANE PROTEIN YDGH-RELATED"/>
    <property type="match status" value="1"/>
</dbReference>
<dbReference type="Pfam" id="PF03176">
    <property type="entry name" value="MMPL"/>
    <property type="match status" value="2"/>
</dbReference>
<evidence type="ECO:0000313" key="10">
    <source>
        <dbReference type="Proteomes" id="UP000324104"/>
    </source>
</evidence>
<feature type="transmembrane region" description="Helical" evidence="7">
    <location>
        <begin position="261"/>
        <end position="284"/>
    </location>
</feature>
<comment type="similarity">
    <text evidence="2">Belongs to the resistance-nodulation-cell division (RND) (TC 2.A.6) family. MmpL subfamily.</text>
</comment>